<dbReference type="GO" id="GO:0016279">
    <property type="term" value="F:protein-lysine N-methyltransferase activity"/>
    <property type="evidence" value="ECO:0007669"/>
    <property type="project" value="InterPro"/>
</dbReference>
<dbReference type="OrthoDB" id="66144at2759"/>
<dbReference type="STRING" id="556484.B7FSR0"/>
<comment type="similarity">
    <text evidence="1">Belongs to the ANT/ATPSC lysine N-methyltransferase family.</text>
</comment>
<accession>B7FSR0</accession>
<dbReference type="InParanoid" id="B7FSR0"/>
<evidence type="ECO:0000256" key="3">
    <source>
        <dbReference type="ARBA" id="ARBA00022679"/>
    </source>
</evidence>
<reference evidence="6" key="2">
    <citation type="submission" date="2008-08" db="EMBL/GenBank/DDBJ databases">
        <authorList>
            <consortium name="Diatom Consortium"/>
            <person name="Grigoriev I."/>
            <person name="Grimwood J."/>
            <person name="Kuo A."/>
            <person name="Otillar R.P."/>
            <person name="Salamov A."/>
            <person name="Detter J.C."/>
            <person name="Lindquist E."/>
            <person name="Shapiro H."/>
            <person name="Lucas S."/>
            <person name="Glavina del Rio T."/>
            <person name="Pitluck S."/>
            <person name="Rokhsar D."/>
            <person name="Bowler C."/>
        </authorList>
    </citation>
    <scope>GENOME REANNOTATION</scope>
    <source>
        <strain evidence="6">CCAP 1055/1</strain>
    </source>
</reference>
<proteinExistence type="inferred from homology"/>
<keyword evidence="3" id="KW-0808">Transferase</keyword>
<dbReference type="CDD" id="cd02440">
    <property type="entry name" value="AdoMet_MTases"/>
    <property type="match status" value="1"/>
</dbReference>
<dbReference type="Proteomes" id="UP000000759">
    <property type="component" value="Chromosome 2"/>
</dbReference>
<keyword evidence="2" id="KW-0489">Methyltransferase</keyword>
<evidence type="ECO:0000256" key="4">
    <source>
        <dbReference type="ARBA" id="ARBA00022691"/>
    </source>
</evidence>
<evidence type="ECO:0000313" key="6">
    <source>
        <dbReference type="Proteomes" id="UP000000759"/>
    </source>
</evidence>
<dbReference type="GO" id="GO:0032259">
    <property type="term" value="P:methylation"/>
    <property type="evidence" value="ECO:0007669"/>
    <property type="project" value="UniProtKB-KW"/>
</dbReference>
<evidence type="ECO:0000313" key="5">
    <source>
        <dbReference type="EMBL" id="EEC50522.1"/>
    </source>
</evidence>
<evidence type="ECO:0000256" key="1">
    <source>
        <dbReference type="ARBA" id="ARBA00010633"/>
    </source>
</evidence>
<evidence type="ECO:0000256" key="2">
    <source>
        <dbReference type="ARBA" id="ARBA00022603"/>
    </source>
</evidence>
<dbReference type="PANTHER" id="PTHR13610">
    <property type="entry name" value="METHYLTRANSFERASE DOMAIN-CONTAINING PROTEIN"/>
    <property type="match status" value="1"/>
</dbReference>
<dbReference type="GO" id="GO:0005739">
    <property type="term" value="C:mitochondrion"/>
    <property type="evidence" value="ECO:0007669"/>
    <property type="project" value="TreeGrafter"/>
</dbReference>
<dbReference type="RefSeq" id="XP_002177708.1">
    <property type="nucleotide sequence ID" value="XM_002177672.1"/>
</dbReference>
<sequence length="224" mass="25017">MSNMYGYNDYDGPHRAMARFSLEADDEDNPLQAGFWMEGDSLAPPCGTAVPTIHRMLDFAQVSSKDVVYDLGCGDARVCLEAFARKKCQSVGVEVEADLVSRGRELIARLNYVDQERLPFIIEQDLRIVLRNLVRLAAKATAPTEQSDDIGALPLPTIIIMYLLPEALAELEDSLRELLRLLPESFRILCNTWGLNSLVPQQRMDVKEEGGAVTPLSIYTRKSL</sequence>
<dbReference type="InterPro" id="IPR026170">
    <property type="entry name" value="FAM173A/B"/>
</dbReference>
<dbReference type="eggNOG" id="ENOG502RY3R">
    <property type="taxonomic scope" value="Eukaryota"/>
</dbReference>
<dbReference type="AlphaFoldDB" id="B7FSR0"/>
<evidence type="ECO:0008006" key="7">
    <source>
        <dbReference type="Google" id="ProtNLM"/>
    </source>
</evidence>
<dbReference type="PANTHER" id="PTHR13610:SF11">
    <property type="entry name" value="METHYLTRANSFERASE DOMAIN-CONTAINING PROTEIN"/>
    <property type="match status" value="1"/>
</dbReference>
<dbReference type="PaxDb" id="2850-Phatr43583"/>
<dbReference type="EMBL" id="CM000606">
    <property type="protein sequence ID" value="EEC50522.1"/>
    <property type="molecule type" value="Genomic_DNA"/>
</dbReference>
<gene>
    <name evidence="5" type="ORF">PHATRDRAFT_43583</name>
</gene>
<organism evidence="5 6">
    <name type="scientific">Phaeodactylum tricornutum (strain CCAP 1055/1)</name>
    <dbReference type="NCBI Taxonomy" id="556484"/>
    <lineage>
        <taxon>Eukaryota</taxon>
        <taxon>Sar</taxon>
        <taxon>Stramenopiles</taxon>
        <taxon>Ochrophyta</taxon>
        <taxon>Bacillariophyta</taxon>
        <taxon>Bacillariophyceae</taxon>
        <taxon>Bacillariophycidae</taxon>
        <taxon>Naviculales</taxon>
        <taxon>Phaeodactylaceae</taxon>
        <taxon>Phaeodactylum</taxon>
    </lineage>
</organism>
<keyword evidence="4" id="KW-0949">S-adenosyl-L-methionine</keyword>
<dbReference type="SUPFAM" id="SSF53335">
    <property type="entry name" value="S-adenosyl-L-methionine-dependent methyltransferases"/>
    <property type="match status" value="1"/>
</dbReference>
<keyword evidence="6" id="KW-1185">Reference proteome</keyword>
<reference evidence="5 6" key="1">
    <citation type="journal article" date="2008" name="Nature">
        <title>The Phaeodactylum genome reveals the evolutionary history of diatom genomes.</title>
        <authorList>
            <person name="Bowler C."/>
            <person name="Allen A.E."/>
            <person name="Badger J.H."/>
            <person name="Grimwood J."/>
            <person name="Jabbari K."/>
            <person name="Kuo A."/>
            <person name="Maheswari U."/>
            <person name="Martens C."/>
            <person name="Maumus F."/>
            <person name="Otillar R.P."/>
            <person name="Rayko E."/>
            <person name="Salamov A."/>
            <person name="Vandepoele K."/>
            <person name="Beszteri B."/>
            <person name="Gruber A."/>
            <person name="Heijde M."/>
            <person name="Katinka M."/>
            <person name="Mock T."/>
            <person name="Valentin K."/>
            <person name="Verret F."/>
            <person name="Berges J.A."/>
            <person name="Brownlee C."/>
            <person name="Cadoret J.P."/>
            <person name="Chiovitti A."/>
            <person name="Choi C.J."/>
            <person name="Coesel S."/>
            <person name="De Martino A."/>
            <person name="Detter J.C."/>
            <person name="Durkin C."/>
            <person name="Falciatore A."/>
            <person name="Fournet J."/>
            <person name="Haruta M."/>
            <person name="Huysman M.J."/>
            <person name="Jenkins B.D."/>
            <person name="Jiroutova K."/>
            <person name="Jorgensen R.E."/>
            <person name="Joubert Y."/>
            <person name="Kaplan A."/>
            <person name="Kroger N."/>
            <person name="Kroth P.G."/>
            <person name="La Roche J."/>
            <person name="Lindquist E."/>
            <person name="Lommer M."/>
            <person name="Martin-Jezequel V."/>
            <person name="Lopez P.J."/>
            <person name="Lucas S."/>
            <person name="Mangogna M."/>
            <person name="McGinnis K."/>
            <person name="Medlin L.K."/>
            <person name="Montsant A."/>
            <person name="Oudot-Le Secq M.P."/>
            <person name="Napoli C."/>
            <person name="Obornik M."/>
            <person name="Parker M.S."/>
            <person name="Petit J.L."/>
            <person name="Porcel B.M."/>
            <person name="Poulsen N."/>
            <person name="Robison M."/>
            <person name="Rychlewski L."/>
            <person name="Rynearson T.A."/>
            <person name="Schmutz J."/>
            <person name="Shapiro H."/>
            <person name="Siaut M."/>
            <person name="Stanley M."/>
            <person name="Sussman M.R."/>
            <person name="Taylor A.R."/>
            <person name="Vardi A."/>
            <person name="von Dassow P."/>
            <person name="Vyverman W."/>
            <person name="Willis A."/>
            <person name="Wyrwicz L.S."/>
            <person name="Rokhsar D.S."/>
            <person name="Weissenbach J."/>
            <person name="Armbrust E.V."/>
            <person name="Green B.R."/>
            <person name="Van de Peer Y."/>
            <person name="Grigoriev I.V."/>
        </authorList>
    </citation>
    <scope>NUCLEOTIDE SEQUENCE [LARGE SCALE GENOMIC DNA]</scope>
    <source>
        <strain evidence="5 6">CCAP 1055/1</strain>
    </source>
</reference>
<dbReference type="GeneID" id="7197314"/>
<name>B7FSR0_PHATC</name>
<protein>
    <recommendedName>
        <fullName evidence="7">Methyltransferase domain-containing protein</fullName>
    </recommendedName>
</protein>
<dbReference type="InterPro" id="IPR029063">
    <property type="entry name" value="SAM-dependent_MTases_sf"/>
</dbReference>
<dbReference type="Gene3D" id="3.40.50.150">
    <property type="entry name" value="Vaccinia Virus protein VP39"/>
    <property type="match status" value="1"/>
</dbReference>
<dbReference type="GO" id="GO:1905706">
    <property type="term" value="P:regulation of mitochondrial ATP synthesis coupled proton transport"/>
    <property type="evidence" value="ECO:0007669"/>
    <property type="project" value="TreeGrafter"/>
</dbReference>
<dbReference type="HOGENOM" id="CLU_068443_2_1_1"/>
<dbReference type="KEGG" id="pti:PHATRDRAFT_43583"/>